<organism evidence="1 2">
    <name type="scientific">Nonomuraea spiralis</name>
    <dbReference type="NCBI Taxonomy" id="46182"/>
    <lineage>
        <taxon>Bacteria</taxon>
        <taxon>Bacillati</taxon>
        <taxon>Actinomycetota</taxon>
        <taxon>Actinomycetes</taxon>
        <taxon>Streptosporangiales</taxon>
        <taxon>Streptosporangiaceae</taxon>
        <taxon>Nonomuraea</taxon>
    </lineage>
</organism>
<dbReference type="EMBL" id="JBHMEI010000041">
    <property type="protein sequence ID" value="MFB9206828.1"/>
    <property type="molecule type" value="Genomic_DNA"/>
</dbReference>
<name>A0ABV5IQK8_9ACTN</name>
<gene>
    <name evidence="1" type="ORF">ACFFV7_36955</name>
</gene>
<accession>A0ABV5IQK8</accession>
<protein>
    <submittedName>
        <fullName evidence="1">Uncharacterized protein</fullName>
    </submittedName>
</protein>
<reference evidence="1 2" key="1">
    <citation type="submission" date="2024-09" db="EMBL/GenBank/DDBJ databases">
        <authorList>
            <person name="Sun Q."/>
            <person name="Mori K."/>
        </authorList>
    </citation>
    <scope>NUCLEOTIDE SEQUENCE [LARGE SCALE GENOMIC DNA]</scope>
    <source>
        <strain evidence="1 2">CCM 3426</strain>
    </source>
</reference>
<comment type="caution">
    <text evidence="1">The sequence shown here is derived from an EMBL/GenBank/DDBJ whole genome shotgun (WGS) entry which is preliminary data.</text>
</comment>
<dbReference type="Proteomes" id="UP001589647">
    <property type="component" value="Unassembled WGS sequence"/>
</dbReference>
<sequence length="145" mass="16298">MEFVKALLIFQQYTLARVTIPPLADISERQMHRIGTVADLLLGKVYSSDWRSISIKVSGARIIAAQSTPSSAIVQMQPLVVDLGSKSIEFDIEEQYIFQRPTCLVPIEELEAMPDDEIVELVPGEDSKLIHRLPVEHVPRMVEVD</sequence>
<proteinExistence type="predicted"/>
<keyword evidence="2" id="KW-1185">Reference proteome</keyword>
<evidence type="ECO:0000313" key="2">
    <source>
        <dbReference type="Proteomes" id="UP001589647"/>
    </source>
</evidence>
<dbReference type="RefSeq" id="WP_189654280.1">
    <property type="nucleotide sequence ID" value="NZ_BMRC01000069.1"/>
</dbReference>
<evidence type="ECO:0000313" key="1">
    <source>
        <dbReference type="EMBL" id="MFB9206828.1"/>
    </source>
</evidence>